<sequence>MQNSQVLSLREIQQEQLNENVYKTNTQPVSQPTGDVNVNHAAAANRGDARKDKPPRSHKDRKPKVETNLSQKMPQPLSTPIILGPKPVNAKAPENNFPSSPSKSLTSPLSGTSIGRPKFEGFGGRSVGNTQKLMQPGGRIVRENCNRIFAESPDALIVGVLGREGVGKSTILSLLSDHICTHCGAAPVRPFMEHQMNHISQLQNQDIMWRTRGMDCIMTPDKKLLIDVEPLWSASQWSGEDKKKHNEDMDASQRNTTFLFTLCDLVLVVQENVEDVQLLRSIREQSQALEVDLQCLLDTKELPFYTRPQFGFIYNKIGDYSKREAVVAARNIVEDYFPGTPHGRILCLPHVNPDHSSETPHSVEPFNTHLQQMRKMLNAMHKAKLSQNHRSDWLRNLNSLWEVLTVYED</sequence>
<evidence type="ECO:0000256" key="1">
    <source>
        <dbReference type="ARBA" id="ARBA00007712"/>
    </source>
</evidence>
<evidence type="ECO:0000313" key="4">
    <source>
        <dbReference type="EMBL" id="PRP85098.1"/>
    </source>
</evidence>
<dbReference type="STRING" id="1890364.A0A2P6NMG5"/>
<dbReference type="GO" id="GO:0000184">
    <property type="term" value="P:nuclear-transcribed mRNA catabolic process, nonsense-mediated decay"/>
    <property type="evidence" value="ECO:0007669"/>
    <property type="project" value="UniProtKB-KW"/>
</dbReference>
<dbReference type="OrthoDB" id="79514at2759"/>
<dbReference type="PANTHER" id="PTHR14270">
    <property type="entry name" value="NONSENSE-MEDIATED MRNA DECAY FACTOR SMG9"/>
    <property type="match status" value="1"/>
</dbReference>
<comment type="caution">
    <text evidence="4">The sequence shown here is derived from an EMBL/GenBank/DDBJ whole genome shotgun (WGS) entry which is preliminary data.</text>
</comment>
<name>A0A2P6NMG5_9EUKA</name>
<feature type="region of interest" description="Disordered" evidence="3">
    <location>
        <begin position="18"/>
        <end position="110"/>
    </location>
</feature>
<dbReference type="EMBL" id="MDYQ01000050">
    <property type="protein sequence ID" value="PRP85098.1"/>
    <property type="molecule type" value="Genomic_DNA"/>
</dbReference>
<dbReference type="AlphaFoldDB" id="A0A2P6NMG5"/>
<feature type="compositionally biased region" description="Basic and acidic residues" evidence="3">
    <location>
        <begin position="47"/>
        <end position="57"/>
    </location>
</feature>
<dbReference type="InterPro" id="IPR039177">
    <property type="entry name" value="SMG9"/>
</dbReference>
<proteinExistence type="inferred from homology"/>
<organism evidence="4 5">
    <name type="scientific">Planoprotostelium fungivorum</name>
    <dbReference type="NCBI Taxonomy" id="1890364"/>
    <lineage>
        <taxon>Eukaryota</taxon>
        <taxon>Amoebozoa</taxon>
        <taxon>Evosea</taxon>
        <taxon>Variosea</taxon>
        <taxon>Cavosteliida</taxon>
        <taxon>Cavosteliaceae</taxon>
        <taxon>Planoprotostelium</taxon>
    </lineage>
</organism>
<gene>
    <name evidence="4" type="ORF">PROFUN_07169</name>
</gene>
<evidence type="ECO:0000313" key="5">
    <source>
        <dbReference type="Proteomes" id="UP000241769"/>
    </source>
</evidence>
<feature type="compositionally biased region" description="Low complexity" evidence="3">
    <location>
        <begin position="98"/>
        <end position="110"/>
    </location>
</feature>
<keyword evidence="5" id="KW-1185">Reference proteome</keyword>
<evidence type="ECO:0000256" key="2">
    <source>
        <dbReference type="ARBA" id="ARBA00023161"/>
    </source>
</evidence>
<feature type="compositionally biased region" description="Polar residues" evidence="3">
    <location>
        <begin position="18"/>
        <end position="36"/>
    </location>
</feature>
<accession>A0A2P6NMG5</accession>
<protein>
    <submittedName>
        <fullName evidence="4">Protein SMG9-like</fullName>
    </submittedName>
</protein>
<dbReference type="Proteomes" id="UP000241769">
    <property type="component" value="Unassembled WGS sequence"/>
</dbReference>
<dbReference type="SUPFAM" id="SSF52540">
    <property type="entry name" value="P-loop containing nucleoside triphosphate hydrolases"/>
    <property type="match status" value="1"/>
</dbReference>
<keyword evidence="2" id="KW-0866">Nonsense-mediated mRNA decay</keyword>
<dbReference type="InterPro" id="IPR027417">
    <property type="entry name" value="P-loop_NTPase"/>
</dbReference>
<reference evidence="4 5" key="1">
    <citation type="journal article" date="2018" name="Genome Biol. Evol.">
        <title>Multiple Roots of Fruiting Body Formation in Amoebozoa.</title>
        <authorList>
            <person name="Hillmann F."/>
            <person name="Forbes G."/>
            <person name="Novohradska S."/>
            <person name="Ferling I."/>
            <person name="Riege K."/>
            <person name="Groth M."/>
            <person name="Westermann M."/>
            <person name="Marz M."/>
            <person name="Spaller T."/>
            <person name="Winckler T."/>
            <person name="Schaap P."/>
            <person name="Glockner G."/>
        </authorList>
    </citation>
    <scope>NUCLEOTIDE SEQUENCE [LARGE SCALE GENOMIC DNA]</scope>
    <source>
        <strain evidence="4 5">Jena</strain>
    </source>
</reference>
<dbReference type="InParanoid" id="A0A2P6NMG5"/>
<dbReference type="PANTHER" id="PTHR14270:SF0">
    <property type="entry name" value="NONSENSE-MEDIATED MRNA DECAY FACTOR SMG9"/>
    <property type="match status" value="1"/>
</dbReference>
<feature type="compositionally biased region" description="Polar residues" evidence="3">
    <location>
        <begin position="67"/>
        <end position="78"/>
    </location>
</feature>
<evidence type="ECO:0000256" key="3">
    <source>
        <dbReference type="SAM" id="MobiDB-lite"/>
    </source>
</evidence>
<comment type="similarity">
    <text evidence="1">Belongs to the SMG9 family.</text>
</comment>